<accession>A0A059D4C1</accession>
<organism evidence="1">
    <name type="scientific">Eucalyptus grandis</name>
    <name type="common">Flooded gum</name>
    <dbReference type="NCBI Taxonomy" id="71139"/>
    <lineage>
        <taxon>Eukaryota</taxon>
        <taxon>Viridiplantae</taxon>
        <taxon>Streptophyta</taxon>
        <taxon>Embryophyta</taxon>
        <taxon>Tracheophyta</taxon>
        <taxon>Spermatophyta</taxon>
        <taxon>Magnoliopsida</taxon>
        <taxon>eudicotyledons</taxon>
        <taxon>Gunneridae</taxon>
        <taxon>Pentapetalae</taxon>
        <taxon>rosids</taxon>
        <taxon>malvids</taxon>
        <taxon>Myrtales</taxon>
        <taxon>Myrtaceae</taxon>
        <taxon>Myrtoideae</taxon>
        <taxon>Eucalypteae</taxon>
        <taxon>Eucalyptus</taxon>
    </lineage>
</organism>
<evidence type="ECO:0000313" key="1">
    <source>
        <dbReference type="EMBL" id="KCW85334.1"/>
    </source>
</evidence>
<name>A0A059D4C1_EUCGR</name>
<dbReference type="AlphaFoldDB" id="A0A059D4C1"/>
<dbReference type="Gramene" id="KCW85334">
    <property type="protein sequence ID" value="KCW85334"/>
    <property type="gene ID" value="EUGRSUZ_B02172"/>
</dbReference>
<dbReference type="InParanoid" id="A0A059D4C1"/>
<protein>
    <submittedName>
        <fullName evidence="1">Uncharacterized protein</fullName>
    </submittedName>
</protein>
<proteinExistence type="predicted"/>
<reference evidence="1" key="1">
    <citation type="submission" date="2013-07" db="EMBL/GenBank/DDBJ databases">
        <title>The genome of Eucalyptus grandis.</title>
        <authorList>
            <person name="Schmutz J."/>
            <person name="Hayes R."/>
            <person name="Myburg A."/>
            <person name="Tuskan G."/>
            <person name="Grattapaglia D."/>
            <person name="Rokhsar D.S."/>
        </authorList>
    </citation>
    <scope>NUCLEOTIDE SEQUENCE</scope>
    <source>
        <tissue evidence="1">Leaf extractions</tissue>
    </source>
</reference>
<sequence>MLPLINGTFAKKLDFFILEFTTHLLRLCFCDRSIAKSIPQICRRFRSLSIVLRRTILLGELLAPSNCPDAHPP</sequence>
<gene>
    <name evidence="1" type="ORF">EUGRSUZ_B02172</name>
</gene>
<dbReference type="EMBL" id="KK198754">
    <property type="protein sequence ID" value="KCW85334.1"/>
    <property type="molecule type" value="Genomic_DNA"/>
</dbReference>